<dbReference type="GO" id="GO:0030246">
    <property type="term" value="F:carbohydrate binding"/>
    <property type="evidence" value="ECO:0007669"/>
    <property type="project" value="InterPro"/>
</dbReference>
<reference evidence="2" key="1">
    <citation type="journal article" date="2014" name="Int. J. Syst. Evol. Microbiol.">
        <title>Complete genome sequence of Corynebacterium casei LMG S-19264T (=DSM 44701T), isolated from a smear-ripened cheese.</title>
        <authorList>
            <consortium name="US DOE Joint Genome Institute (JGI-PGF)"/>
            <person name="Walter F."/>
            <person name="Albersmeier A."/>
            <person name="Kalinowski J."/>
            <person name="Ruckert C."/>
        </authorList>
    </citation>
    <scope>NUCLEOTIDE SEQUENCE</scope>
    <source>
        <strain evidence="2">JCM 3090</strain>
    </source>
</reference>
<gene>
    <name evidence="2" type="ORF">GCM10010123_02800</name>
</gene>
<feature type="compositionally biased region" description="Low complexity" evidence="1">
    <location>
        <begin position="16"/>
        <end position="34"/>
    </location>
</feature>
<dbReference type="AlphaFoldDB" id="A0A8J3B2M1"/>
<evidence type="ECO:0008006" key="4">
    <source>
        <dbReference type="Google" id="ProtNLM"/>
    </source>
</evidence>
<accession>A0A8J3B2M1</accession>
<keyword evidence="3" id="KW-1185">Reference proteome</keyword>
<evidence type="ECO:0000313" key="3">
    <source>
        <dbReference type="Proteomes" id="UP000649739"/>
    </source>
</evidence>
<dbReference type="EMBL" id="BMQB01000001">
    <property type="protein sequence ID" value="GGJ76272.1"/>
    <property type="molecule type" value="Genomic_DNA"/>
</dbReference>
<dbReference type="SUPFAM" id="SSF49452">
    <property type="entry name" value="Starch-binding domain-like"/>
    <property type="match status" value="1"/>
</dbReference>
<evidence type="ECO:0000313" key="2">
    <source>
        <dbReference type="EMBL" id="GGJ76272.1"/>
    </source>
</evidence>
<dbReference type="Proteomes" id="UP000649739">
    <property type="component" value="Unassembled WGS sequence"/>
</dbReference>
<reference evidence="2" key="2">
    <citation type="submission" date="2020-09" db="EMBL/GenBank/DDBJ databases">
        <authorList>
            <person name="Sun Q."/>
            <person name="Ohkuma M."/>
        </authorList>
    </citation>
    <scope>NUCLEOTIDE SEQUENCE</scope>
    <source>
        <strain evidence="2">JCM 3090</strain>
    </source>
</reference>
<proteinExistence type="predicted"/>
<comment type="caution">
    <text evidence="2">The sequence shown here is derived from an EMBL/GenBank/DDBJ whole genome shotgun (WGS) entry which is preliminary data.</text>
</comment>
<dbReference type="Gene3D" id="2.60.40.1120">
    <property type="entry name" value="Carboxypeptidase-like, regulatory domain"/>
    <property type="match status" value="1"/>
</dbReference>
<dbReference type="RefSeq" id="WP_189168149.1">
    <property type="nucleotide sequence ID" value="NZ_BMQB01000001.1"/>
</dbReference>
<name>A0A8J3B2M1_9ACTN</name>
<dbReference type="InterPro" id="IPR013784">
    <property type="entry name" value="Carb-bd-like_fold"/>
</dbReference>
<evidence type="ECO:0000256" key="1">
    <source>
        <dbReference type="SAM" id="MobiDB-lite"/>
    </source>
</evidence>
<sequence length="470" mass="48202">MIMGGVCALATAGGPAAAAAPRHPAPPAAVRAPAAPAPAAPGRPRGEDPSSAELHAADPAAAVDGLPRGDRTPHRIASGRGTVVAAAADEATGRAVKGICARILLPDPNDVRQRCTKGRKVTIEDIPTGLVTVAIWAKPYRYYVGMAVRAQVRDDRRTHVTTDLRVGGLITGAVVDRAGRGVRDATLEAFNTSGPRTYDTWADAGADGTASTPPLPAGEYRLFVTPPDGSTLGRQWVGADGGTGRESLAATITVTAGSTTTAPTARLDPGGAISGTISTPAGADVPAWVHLRTERAWDAADGVAADDQGRFTMTGLGPYDWALRFSGMGFAHQWAGGVADSAAATGVPVQSGQTATVALRAAQGIRISGAVSPTGPGENLRFVEVLDATGGARLGISNDDADVDAYEVFALGDRKAKLHWVMVVGNGPRTTDGWYDRAAEYADATAVPLPRTGRTTVDLHTFPDEPPPGA</sequence>
<protein>
    <recommendedName>
        <fullName evidence="4">Carboxypeptidase regulatory-like domain-containing protein</fullName>
    </recommendedName>
</protein>
<organism evidence="2 3">
    <name type="scientific">Pilimelia anulata</name>
    <dbReference type="NCBI Taxonomy" id="53371"/>
    <lineage>
        <taxon>Bacteria</taxon>
        <taxon>Bacillati</taxon>
        <taxon>Actinomycetota</taxon>
        <taxon>Actinomycetes</taxon>
        <taxon>Micromonosporales</taxon>
        <taxon>Micromonosporaceae</taxon>
        <taxon>Pilimelia</taxon>
    </lineage>
</organism>
<feature type="region of interest" description="Disordered" evidence="1">
    <location>
        <begin position="16"/>
        <end position="52"/>
    </location>
</feature>